<keyword evidence="1" id="KW-0175">Coiled coil</keyword>
<evidence type="ECO:0000256" key="1">
    <source>
        <dbReference type="SAM" id="Coils"/>
    </source>
</evidence>
<dbReference type="GO" id="GO:0016740">
    <property type="term" value="F:transferase activity"/>
    <property type="evidence" value="ECO:0007669"/>
    <property type="project" value="UniProtKB-KW"/>
</dbReference>
<keyword evidence="3" id="KW-0808">Transferase</keyword>
<proteinExistence type="predicted"/>
<comment type="caution">
    <text evidence="3">The sequence shown here is derived from an EMBL/GenBank/DDBJ whole genome shotgun (WGS) entry which is preliminary data.</text>
</comment>
<protein>
    <submittedName>
        <fullName evidence="3">Polysaccharide pyruvyl transferase family protein</fullName>
    </submittedName>
</protein>
<feature type="domain" description="Polysaccharide pyruvyl transferase" evidence="2">
    <location>
        <begin position="42"/>
        <end position="248"/>
    </location>
</feature>
<organism evidence="3 4">
    <name type="scientific">Acetobacter farinalis</name>
    <dbReference type="NCBI Taxonomy" id="1260984"/>
    <lineage>
        <taxon>Bacteria</taxon>
        <taxon>Pseudomonadati</taxon>
        <taxon>Pseudomonadota</taxon>
        <taxon>Alphaproteobacteria</taxon>
        <taxon>Acetobacterales</taxon>
        <taxon>Acetobacteraceae</taxon>
        <taxon>Acetobacter</taxon>
    </lineage>
</organism>
<dbReference type="Proteomes" id="UP001526446">
    <property type="component" value="Unassembled WGS sequence"/>
</dbReference>
<name>A0ABT3Q6M6_9PROT</name>
<evidence type="ECO:0000313" key="3">
    <source>
        <dbReference type="EMBL" id="MCX2560896.1"/>
    </source>
</evidence>
<dbReference type="RefSeq" id="WP_166120833.1">
    <property type="nucleotide sequence ID" value="NZ_JAPIUX010000003.1"/>
</dbReference>
<accession>A0ABT3Q6M6</accession>
<evidence type="ECO:0000313" key="4">
    <source>
        <dbReference type="Proteomes" id="UP001526446"/>
    </source>
</evidence>
<keyword evidence="4" id="KW-1185">Reference proteome</keyword>
<gene>
    <name evidence="3" type="ORF">OQ252_05690</name>
</gene>
<dbReference type="InterPro" id="IPR007345">
    <property type="entry name" value="Polysacch_pyruvyl_Trfase"/>
</dbReference>
<dbReference type="Pfam" id="PF04230">
    <property type="entry name" value="PS_pyruv_trans"/>
    <property type="match status" value="1"/>
</dbReference>
<reference evidence="3 4" key="1">
    <citation type="submission" date="2022-11" db="EMBL/GenBank/DDBJ databases">
        <title>Genome sequencing of Acetobacter type strain.</title>
        <authorList>
            <person name="Heo J."/>
            <person name="Lee D."/>
            <person name="Han B.-H."/>
            <person name="Hong S.-B."/>
            <person name="Kwon S.-W."/>
        </authorList>
    </citation>
    <scope>NUCLEOTIDE SEQUENCE [LARGE SCALE GENOMIC DNA]</scope>
    <source>
        <strain evidence="3 4">KACC 21251</strain>
    </source>
</reference>
<evidence type="ECO:0000259" key="2">
    <source>
        <dbReference type="Pfam" id="PF04230"/>
    </source>
</evidence>
<feature type="coiled-coil region" evidence="1">
    <location>
        <begin position="296"/>
        <end position="414"/>
    </location>
</feature>
<dbReference type="EMBL" id="JAPIUX010000003">
    <property type="protein sequence ID" value="MCX2560896.1"/>
    <property type="molecule type" value="Genomic_DNA"/>
</dbReference>
<dbReference type="SUPFAM" id="SSF90257">
    <property type="entry name" value="Myosin rod fragments"/>
    <property type="match status" value="1"/>
</dbReference>
<sequence length="469" mass="53974">MADTYKNVRKAIRAEIRENSALVACVQHFKENNAVFFPGYGNLGDGLIALGTLDFFKEMEWAPSCIYGHHKEAFLGHSHVVLGGGGGWVKGLWFHYSEQAVAFLQGGGQLLILPTSFAGLGAELVPYAEQVTIFCRERQSYEELLRLGMPESRIFLCPDMAFYTKEEHFSGLEEEGQYPVLQILRRDEEGIRKNHPRDSVDLPLLFNDVQWAEEAQCLGPLRAVAGLINQFECVETDRLHMAVLAALIGRTVRLEPSSYFKIKAIFDYTLHRFPKVSFHDRLPEAGSAGHGEASEVQQLQETIKKLNLERQEEWERLTAVLQQNDSLLADKDNLQDQVQNLSEQEASERRQKEEFAEHVRSLEHEMADLKNEALHLQRGEVGLKNDILNLKHEAVRLEDEKLRLKQAMVQMENEQFRLKHEMTDLRLAVADLEKIRSSRLHRLGEWYYGIFRVPVFGFFLRILRRVFVR</sequence>